<dbReference type="Gene3D" id="2.40.30.90">
    <property type="entry name" value="Bacterial fluorinating enzyme like"/>
    <property type="match status" value="1"/>
</dbReference>
<evidence type="ECO:0000256" key="1">
    <source>
        <dbReference type="ARBA" id="ARBA00022691"/>
    </source>
</evidence>
<dbReference type="Gene3D" id="3.40.50.10790">
    <property type="entry name" value="S-adenosyl-l-methionine hydroxide adenosyltransferase, N-terminal"/>
    <property type="match status" value="1"/>
</dbReference>
<dbReference type="SUPFAM" id="SSF102522">
    <property type="entry name" value="Bacterial fluorinating enzyme, N-terminal domain"/>
    <property type="match status" value="1"/>
</dbReference>
<dbReference type="InterPro" id="IPR046470">
    <property type="entry name" value="SAM_HAT_C"/>
</dbReference>
<evidence type="ECO:0000256" key="2">
    <source>
        <dbReference type="ARBA" id="ARBA00024035"/>
    </source>
</evidence>
<dbReference type="PANTHER" id="PTHR35092">
    <property type="entry name" value="CHLORINASE MJ1651"/>
    <property type="match status" value="1"/>
</dbReference>
<dbReference type="OrthoDB" id="9792195at2"/>
<dbReference type="PANTHER" id="PTHR35092:SF1">
    <property type="entry name" value="CHLORINASE MJ1651"/>
    <property type="match status" value="1"/>
</dbReference>
<proteinExistence type="inferred from homology"/>
<dbReference type="Pfam" id="PF20257">
    <property type="entry name" value="SAM_HAT_C"/>
    <property type="match status" value="1"/>
</dbReference>
<name>A0A255Z7Y6_9FLAO</name>
<evidence type="ECO:0000259" key="3">
    <source>
        <dbReference type="Pfam" id="PF01887"/>
    </source>
</evidence>
<evidence type="ECO:0000259" key="4">
    <source>
        <dbReference type="Pfam" id="PF20257"/>
    </source>
</evidence>
<evidence type="ECO:0000313" key="6">
    <source>
        <dbReference type="Proteomes" id="UP000216605"/>
    </source>
</evidence>
<organism evidence="5 6">
    <name type="scientific">Flavobacterium cyanobacteriorum</name>
    <dbReference type="NCBI Taxonomy" id="2022802"/>
    <lineage>
        <taxon>Bacteria</taxon>
        <taxon>Pseudomonadati</taxon>
        <taxon>Bacteroidota</taxon>
        <taxon>Flavobacteriia</taxon>
        <taxon>Flavobacteriales</taxon>
        <taxon>Flavobacteriaceae</taxon>
        <taxon>Flavobacterium</taxon>
    </lineage>
</organism>
<comment type="similarity">
    <text evidence="2">Belongs to the SAM hydrolase / SAM-dependent halogenase family.</text>
</comment>
<accession>A0A255Z7Y6</accession>
<dbReference type="Proteomes" id="UP000216605">
    <property type="component" value="Unassembled WGS sequence"/>
</dbReference>
<dbReference type="Pfam" id="PF01887">
    <property type="entry name" value="SAM_HAT_N"/>
    <property type="match status" value="1"/>
</dbReference>
<evidence type="ECO:0008006" key="7">
    <source>
        <dbReference type="Google" id="ProtNLM"/>
    </source>
</evidence>
<dbReference type="InterPro" id="IPR023228">
    <property type="entry name" value="SAM_OH_AdoTrfase_N_sf"/>
</dbReference>
<dbReference type="InterPro" id="IPR046469">
    <property type="entry name" value="SAM_HAT_N"/>
</dbReference>
<dbReference type="InterPro" id="IPR023227">
    <property type="entry name" value="SAM_OH_AdoTrfase_C_sf"/>
</dbReference>
<comment type="caution">
    <text evidence="5">The sequence shown here is derived from an EMBL/GenBank/DDBJ whole genome shotgun (WGS) entry which is preliminary data.</text>
</comment>
<feature type="domain" description="S-adenosyl-l-methionine hydroxide adenosyltransferase C-terminal" evidence="4">
    <location>
        <begin position="170"/>
        <end position="270"/>
    </location>
</feature>
<sequence length="276" mass="30927">MSIITLTTDFGLRDHFVGALKGKILSEYREATIIDISHHIDLFNVSEASYIIGAAYSSFPKGTIHLIGVDCELTKENRHIAMQWNDHYFICADNGILSILTQKIVPQKMVEINIHDRLPEGSVDLDVFVTVACHLARGGLLNVIGREITAIKATNELQPVPASDRNSIKGYVVYIDHFGNCVTNITQKMVKETGKGRDFEVNFSNKNIRAIKNGYSDWTVNERFSLKDYEGEKLALFNEAGFLEIAIYRSNPLTVGTARSLLGLKYRDVVNVVFKN</sequence>
<feature type="domain" description="S-adenosyl-l-methionine hydroxide adenosyltransferase N-terminal" evidence="3">
    <location>
        <begin position="4"/>
        <end position="145"/>
    </location>
</feature>
<keyword evidence="1" id="KW-0949">S-adenosyl-L-methionine</keyword>
<dbReference type="RefSeq" id="WP_094414424.1">
    <property type="nucleotide sequence ID" value="NZ_NOXV01000253.1"/>
</dbReference>
<gene>
    <name evidence="5" type="ORF">CHU92_08105</name>
</gene>
<dbReference type="InterPro" id="IPR002747">
    <property type="entry name" value="SAM_OH_AdoTrfase"/>
</dbReference>
<protein>
    <recommendedName>
        <fullName evidence="7">SAM-dependent chlorinase/fluorinase</fullName>
    </recommendedName>
</protein>
<dbReference type="SUPFAM" id="SSF101852">
    <property type="entry name" value="Bacterial fluorinating enzyme, C-terminal domain"/>
    <property type="match status" value="1"/>
</dbReference>
<evidence type="ECO:0000313" key="5">
    <source>
        <dbReference type="EMBL" id="OYQ37542.1"/>
    </source>
</evidence>
<dbReference type="EMBL" id="NOXV01000253">
    <property type="protein sequence ID" value="OYQ37542.1"/>
    <property type="molecule type" value="Genomic_DNA"/>
</dbReference>
<dbReference type="AlphaFoldDB" id="A0A255Z7Y6"/>
<reference evidence="5 6" key="1">
    <citation type="submission" date="2017-07" db="EMBL/GenBank/DDBJ databases">
        <title>Flavobacterium cyanobacteriorum sp. nov., isolated from cyanobacterial aggregates in a eutrophic lake.</title>
        <authorList>
            <person name="Cai H."/>
        </authorList>
    </citation>
    <scope>NUCLEOTIDE SEQUENCE [LARGE SCALE GENOMIC DNA]</scope>
    <source>
        <strain evidence="5 6">TH021</strain>
    </source>
</reference>
<dbReference type="PIRSF" id="PIRSF006779">
    <property type="entry name" value="UCP006779"/>
    <property type="match status" value="1"/>
</dbReference>
<keyword evidence="6" id="KW-1185">Reference proteome</keyword>